<organism evidence="2">
    <name type="scientific">Tanacetum cinerariifolium</name>
    <name type="common">Dalmatian daisy</name>
    <name type="synonym">Chrysanthemum cinerariifolium</name>
    <dbReference type="NCBI Taxonomy" id="118510"/>
    <lineage>
        <taxon>Eukaryota</taxon>
        <taxon>Viridiplantae</taxon>
        <taxon>Streptophyta</taxon>
        <taxon>Embryophyta</taxon>
        <taxon>Tracheophyta</taxon>
        <taxon>Spermatophyta</taxon>
        <taxon>Magnoliopsida</taxon>
        <taxon>eudicotyledons</taxon>
        <taxon>Gunneridae</taxon>
        <taxon>Pentapetalae</taxon>
        <taxon>asterids</taxon>
        <taxon>campanulids</taxon>
        <taxon>Asterales</taxon>
        <taxon>Asteraceae</taxon>
        <taxon>Asteroideae</taxon>
        <taxon>Anthemideae</taxon>
        <taxon>Anthemidinae</taxon>
        <taxon>Tanacetum</taxon>
    </lineage>
</organism>
<dbReference type="AlphaFoldDB" id="A0A699HUL6"/>
<proteinExistence type="predicted"/>
<accession>A0A699HUL6</accession>
<dbReference type="EMBL" id="BKCJ010206507">
    <property type="protein sequence ID" value="GEY75420.1"/>
    <property type="molecule type" value="Genomic_DNA"/>
</dbReference>
<name>A0A699HUL6_TANCI</name>
<evidence type="ECO:0000313" key="2">
    <source>
        <dbReference type="EMBL" id="GEY75420.1"/>
    </source>
</evidence>
<reference evidence="2" key="1">
    <citation type="journal article" date="2019" name="Sci. Rep.">
        <title>Draft genome of Tanacetum cinerariifolium, the natural source of mosquito coil.</title>
        <authorList>
            <person name="Yamashiro T."/>
            <person name="Shiraishi A."/>
            <person name="Satake H."/>
            <person name="Nakayama K."/>
        </authorList>
    </citation>
    <scope>NUCLEOTIDE SEQUENCE</scope>
</reference>
<gene>
    <name evidence="2" type="ORF">Tci_447394</name>
</gene>
<protein>
    <submittedName>
        <fullName evidence="2">Uncharacterized protein</fullName>
    </submittedName>
</protein>
<feature type="region of interest" description="Disordered" evidence="1">
    <location>
        <begin position="57"/>
        <end position="76"/>
    </location>
</feature>
<comment type="caution">
    <text evidence="2">The sequence shown here is derived from an EMBL/GenBank/DDBJ whole genome shotgun (WGS) entry which is preliminary data.</text>
</comment>
<sequence length="76" mass="8456">MLKLRANQEGLEVRMTDDEIMDKVLGTSRRFNSGRADKNIELRLPVPFDPNQFMDDASDEGDEGDALEDAAVAGEE</sequence>
<evidence type="ECO:0000256" key="1">
    <source>
        <dbReference type="SAM" id="MobiDB-lite"/>
    </source>
</evidence>